<reference evidence="6 7" key="1">
    <citation type="submission" date="2024-08" db="EMBL/GenBank/DDBJ databases">
        <authorList>
            <person name="Cucini C."/>
            <person name="Frati F."/>
        </authorList>
    </citation>
    <scope>NUCLEOTIDE SEQUENCE [LARGE SCALE GENOMIC DNA]</scope>
</reference>
<feature type="domain" description="PDZ" evidence="4">
    <location>
        <begin position="128"/>
        <end position="196"/>
    </location>
</feature>
<dbReference type="InterPro" id="IPR040815">
    <property type="entry name" value="Nas2_N"/>
</dbReference>
<evidence type="ECO:0000256" key="1">
    <source>
        <dbReference type="ARBA" id="ARBA00014937"/>
    </source>
</evidence>
<gene>
    <name evidence="6" type="ORF">ODALV1_LOCUS25957</name>
</gene>
<feature type="domain" description="Nas2 N-terminal" evidence="5">
    <location>
        <begin position="25"/>
        <end position="102"/>
    </location>
</feature>
<dbReference type="SUPFAM" id="SSF50156">
    <property type="entry name" value="PDZ domain-like"/>
    <property type="match status" value="1"/>
</dbReference>
<evidence type="ECO:0000259" key="4">
    <source>
        <dbReference type="Pfam" id="PF13180"/>
    </source>
</evidence>
<dbReference type="PANTHER" id="PTHR12651:SF1">
    <property type="entry name" value="26S PROTEASOME NON-ATPASE REGULATORY SUBUNIT 9"/>
    <property type="match status" value="1"/>
</dbReference>
<dbReference type="InterPro" id="IPR036034">
    <property type="entry name" value="PDZ_sf"/>
</dbReference>
<dbReference type="EMBL" id="CAXLJM020000108">
    <property type="protein sequence ID" value="CAL8135379.1"/>
    <property type="molecule type" value="Genomic_DNA"/>
</dbReference>
<comment type="caution">
    <text evidence="6">The sequence shown here is derived from an EMBL/GenBank/DDBJ whole genome shotgun (WGS) entry which is preliminary data.</text>
</comment>
<keyword evidence="2" id="KW-0143">Chaperone</keyword>
<evidence type="ECO:0000313" key="7">
    <source>
        <dbReference type="Proteomes" id="UP001642540"/>
    </source>
</evidence>
<dbReference type="PANTHER" id="PTHR12651">
    <property type="entry name" value="26S PROTEASOME NON-ATPASE REGULATORY SUBUNIT 9"/>
    <property type="match status" value="1"/>
</dbReference>
<accession>A0ABP1RTK2</accession>
<name>A0ABP1RTK2_9HEXA</name>
<keyword evidence="7" id="KW-1185">Reference proteome</keyword>
<protein>
    <recommendedName>
        <fullName evidence="1">26S proteasome non-ATPase regulatory subunit 9</fullName>
    </recommendedName>
    <alternativeName>
        <fullName evidence="3">26S proteasome regulatory subunit p27</fullName>
    </alternativeName>
</protein>
<proteinExistence type="predicted"/>
<dbReference type="Proteomes" id="UP001642540">
    <property type="component" value="Unassembled WGS sequence"/>
</dbReference>
<organism evidence="6 7">
    <name type="scientific">Orchesella dallaii</name>
    <dbReference type="NCBI Taxonomy" id="48710"/>
    <lineage>
        <taxon>Eukaryota</taxon>
        <taxon>Metazoa</taxon>
        <taxon>Ecdysozoa</taxon>
        <taxon>Arthropoda</taxon>
        <taxon>Hexapoda</taxon>
        <taxon>Collembola</taxon>
        <taxon>Entomobryomorpha</taxon>
        <taxon>Entomobryoidea</taxon>
        <taxon>Orchesellidae</taxon>
        <taxon>Orchesellinae</taxon>
        <taxon>Orchesella</taxon>
    </lineage>
</organism>
<evidence type="ECO:0000259" key="5">
    <source>
        <dbReference type="Pfam" id="PF18265"/>
    </source>
</evidence>
<dbReference type="InterPro" id="IPR035269">
    <property type="entry name" value="PSMD9"/>
</dbReference>
<evidence type="ECO:0000313" key="6">
    <source>
        <dbReference type="EMBL" id="CAL8135379.1"/>
    </source>
</evidence>
<sequence>MKENQAPLIMASQGEEAVVTREDILKLMKARDEIDEKIVALGGILESNRVGMTEPLVDQEGYPRNDIDVYQVRHARHKIICFQNDYKALTKRIDSSLAKYHQRLKDQGTSGTPMAMEVDSPTSEVVLSPIAKVNLVSEGSPAFHAGLKVDDVVLSFGSLDSTNFTELSQIGSLVQRSVGSMVSVKVKRNVQTVKLALIPGPWSGRGLLGCNIIPYDAIDR</sequence>
<dbReference type="Pfam" id="PF13180">
    <property type="entry name" value="PDZ_2"/>
    <property type="match status" value="1"/>
</dbReference>
<dbReference type="InterPro" id="IPR001478">
    <property type="entry name" value="PDZ"/>
</dbReference>
<dbReference type="Gene3D" id="2.30.42.10">
    <property type="match status" value="1"/>
</dbReference>
<evidence type="ECO:0000256" key="2">
    <source>
        <dbReference type="ARBA" id="ARBA00023186"/>
    </source>
</evidence>
<dbReference type="Pfam" id="PF18265">
    <property type="entry name" value="Nas2_N"/>
    <property type="match status" value="1"/>
</dbReference>
<evidence type="ECO:0000256" key="3">
    <source>
        <dbReference type="ARBA" id="ARBA00030007"/>
    </source>
</evidence>
<dbReference type="Gene3D" id="6.10.140.1710">
    <property type="match status" value="1"/>
</dbReference>